<keyword evidence="14" id="KW-0234">DNA repair</keyword>
<dbReference type="NCBIfam" id="TIGR00577">
    <property type="entry name" value="fpg"/>
    <property type="match status" value="1"/>
</dbReference>
<keyword evidence="10 20" id="KW-0863">Zinc-finger</keyword>
<evidence type="ECO:0000256" key="8">
    <source>
        <dbReference type="ARBA" id="ARBA00022723"/>
    </source>
</evidence>
<dbReference type="Gene3D" id="1.10.8.50">
    <property type="match status" value="1"/>
</dbReference>
<dbReference type="Proteomes" id="UP000291236">
    <property type="component" value="Chromosome"/>
</dbReference>
<evidence type="ECO:0000259" key="21">
    <source>
        <dbReference type="PROSITE" id="PS51066"/>
    </source>
</evidence>
<dbReference type="Pfam" id="PF01149">
    <property type="entry name" value="Fapy_DNA_glyco"/>
    <property type="match status" value="1"/>
</dbReference>
<evidence type="ECO:0000256" key="5">
    <source>
        <dbReference type="ARBA" id="ARBA00012024"/>
    </source>
</evidence>
<evidence type="ECO:0000256" key="15">
    <source>
        <dbReference type="ARBA" id="ARBA00023239"/>
    </source>
</evidence>
<comment type="subunit">
    <text evidence="4">Monomer.</text>
</comment>
<keyword evidence="9" id="KW-0227">DNA damage</keyword>
<keyword evidence="15 23" id="KW-0456">Lyase</keyword>
<keyword evidence="8" id="KW-0479">Metal-binding</keyword>
<dbReference type="FunFam" id="1.10.8.50:FF:000003">
    <property type="entry name" value="Formamidopyrimidine-DNA glycosylase"/>
    <property type="match status" value="1"/>
</dbReference>
<feature type="domain" description="FPG-type" evidence="21">
    <location>
        <begin position="234"/>
        <end position="270"/>
    </location>
</feature>
<comment type="similarity">
    <text evidence="3">Belongs to the FPG family.</text>
</comment>
<sequence length="270" mass="30608">MPELPEVQNFAQSIQSNYVGKKFKNIIFHRDNLRYPFEKAKLEKIFANGIEFLNCYREGKQIILQTSNGSVTISLGMTGAFKAANQNEVEKHQHITLNFKNGESLAFVDPRRFGFWKVFDSKELKKTSCDPLVETDLLELFLSEVVKNKCISVKDMLMDQKLIGGIGNIYALEALFLAEILPTTRCVDLSITKWKKLAKEIPIILNQAIALGGSSISTYRSFKGDKGSFQTLHKVYGRENEKCLKKGCQGNIKRIAQSGRSSWYCPDCQF</sequence>
<dbReference type="CDD" id="cd08966">
    <property type="entry name" value="EcFpg-like_N"/>
    <property type="match status" value="1"/>
</dbReference>
<dbReference type="AlphaFoldDB" id="A0A4P2VK80"/>
<evidence type="ECO:0000256" key="3">
    <source>
        <dbReference type="ARBA" id="ARBA00009409"/>
    </source>
</evidence>
<keyword evidence="11" id="KW-0378">Hydrolase</keyword>
<evidence type="ECO:0000256" key="10">
    <source>
        <dbReference type="ARBA" id="ARBA00022771"/>
    </source>
</evidence>
<evidence type="ECO:0000256" key="2">
    <source>
        <dbReference type="ARBA" id="ARBA00001947"/>
    </source>
</evidence>
<evidence type="ECO:0000256" key="1">
    <source>
        <dbReference type="ARBA" id="ARBA00001668"/>
    </source>
</evidence>
<organism evidence="23 24">
    <name type="scientific">Fluviispira sanaruensis</name>
    <dbReference type="NCBI Taxonomy" id="2493639"/>
    <lineage>
        <taxon>Bacteria</taxon>
        <taxon>Pseudomonadati</taxon>
        <taxon>Bdellovibrionota</taxon>
        <taxon>Oligoflexia</taxon>
        <taxon>Silvanigrellales</taxon>
        <taxon>Silvanigrellaceae</taxon>
        <taxon>Fluviispira</taxon>
    </lineage>
</organism>
<dbReference type="PROSITE" id="PS51066">
    <property type="entry name" value="ZF_FPG_2"/>
    <property type="match status" value="1"/>
</dbReference>
<accession>A0A4P2VK80</accession>
<evidence type="ECO:0000256" key="9">
    <source>
        <dbReference type="ARBA" id="ARBA00022763"/>
    </source>
</evidence>
<keyword evidence="16" id="KW-0511">Multifunctional enzyme</keyword>
<evidence type="ECO:0000256" key="18">
    <source>
        <dbReference type="ARBA" id="ARBA00030638"/>
    </source>
</evidence>
<evidence type="ECO:0000313" key="23">
    <source>
        <dbReference type="EMBL" id="BBH52988.1"/>
    </source>
</evidence>
<dbReference type="InterPro" id="IPR010979">
    <property type="entry name" value="Ribosomal_uS13-like_H2TH"/>
</dbReference>
<dbReference type="PANTHER" id="PTHR22993">
    <property type="entry name" value="FORMAMIDOPYRIMIDINE-DNA GLYCOSYLASE"/>
    <property type="match status" value="1"/>
</dbReference>
<dbReference type="OrthoDB" id="5289976at2"/>
<name>A0A4P2VK80_FLUSA</name>
<evidence type="ECO:0000256" key="14">
    <source>
        <dbReference type="ARBA" id="ARBA00023204"/>
    </source>
</evidence>
<dbReference type="Pfam" id="PF06831">
    <property type="entry name" value="H2TH"/>
    <property type="match status" value="1"/>
</dbReference>
<keyword evidence="17" id="KW-0326">Glycosidase</keyword>
<evidence type="ECO:0000256" key="4">
    <source>
        <dbReference type="ARBA" id="ARBA00011245"/>
    </source>
</evidence>
<dbReference type="GO" id="GO:0008270">
    <property type="term" value="F:zinc ion binding"/>
    <property type="evidence" value="ECO:0007669"/>
    <property type="project" value="UniProtKB-KW"/>
</dbReference>
<dbReference type="SUPFAM" id="SSF57716">
    <property type="entry name" value="Glucocorticoid receptor-like (DNA-binding domain)"/>
    <property type="match status" value="1"/>
</dbReference>
<evidence type="ECO:0000256" key="17">
    <source>
        <dbReference type="ARBA" id="ARBA00023295"/>
    </source>
</evidence>
<dbReference type="NCBIfam" id="NF002211">
    <property type="entry name" value="PRK01103.1"/>
    <property type="match status" value="1"/>
</dbReference>
<evidence type="ECO:0000313" key="24">
    <source>
        <dbReference type="Proteomes" id="UP000291236"/>
    </source>
</evidence>
<feature type="domain" description="Formamidopyrimidine-DNA glycosylase catalytic" evidence="22">
    <location>
        <begin position="2"/>
        <end position="114"/>
    </location>
</feature>
<proteinExistence type="inferred from homology"/>
<gene>
    <name evidence="23" type="ORF">JCM31447_14310</name>
</gene>
<evidence type="ECO:0000256" key="13">
    <source>
        <dbReference type="ARBA" id="ARBA00023125"/>
    </source>
</evidence>
<comment type="catalytic activity">
    <reaction evidence="1">
        <text>Hydrolysis of DNA containing ring-opened 7-methylguanine residues, releasing 2,6-diamino-4-hydroxy-5-(N-methyl)formamidopyrimidine.</text>
        <dbReference type="EC" id="3.2.2.23"/>
    </reaction>
</comment>
<dbReference type="SUPFAM" id="SSF81624">
    <property type="entry name" value="N-terminal domain of MutM-like DNA repair proteins"/>
    <property type="match status" value="1"/>
</dbReference>
<dbReference type="InterPro" id="IPR035937">
    <property type="entry name" value="FPG_N"/>
</dbReference>
<dbReference type="KEGG" id="sbf:JCM31447_14310"/>
<dbReference type="EC" id="3.2.2.23" evidence="5"/>
<keyword evidence="24" id="KW-1185">Reference proteome</keyword>
<keyword evidence="12" id="KW-0862">Zinc</keyword>
<keyword evidence="13" id="KW-0238">DNA-binding</keyword>
<evidence type="ECO:0000256" key="20">
    <source>
        <dbReference type="PROSITE-ProRule" id="PRU00391"/>
    </source>
</evidence>
<dbReference type="SUPFAM" id="SSF46946">
    <property type="entry name" value="S13-like H2TH domain"/>
    <property type="match status" value="1"/>
</dbReference>
<evidence type="ECO:0000256" key="12">
    <source>
        <dbReference type="ARBA" id="ARBA00022833"/>
    </source>
</evidence>
<evidence type="ECO:0000256" key="7">
    <source>
        <dbReference type="ARBA" id="ARBA00016240"/>
    </source>
</evidence>
<evidence type="ECO:0000256" key="6">
    <source>
        <dbReference type="ARBA" id="ARBA00012720"/>
    </source>
</evidence>
<evidence type="ECO:0000256" key="16">
    <source>
        <dbReference type="ARBA" id="ARBA00023268"/>
    </source>
</evidence>
<dbReference type="PANTHER" id="PTHR22993:SF9">
    <property type="entry name" value="FORMAMIDOPYRIMIDINE-DNA GLYCOSYLASE"/>
    <property type="match status" value="1"/>
</dbReference>
<dbReference type="EMBL" id="AP019368">
    <property type="protein sequence ID" value="BBH52988.1"/>
    <property type="molecule type" value="Genomic_DNA"/>
</dbReference>
<comment type="cofactor">
    <cofactor evidence="2">
        <name>Zn(2+)</name>
        <dbReference type="ChEBI" id="CHEBI:29105"/>
    </cofactor>
</comment>
<protein>
    <recommendedName>
        <fullName evidence="7">Formamidopyrimidine-DNA glycosylase</fullName>
        <ecNumber evidence="5">3.2.2.23</ecNumber>
        <ecNumber evidence="6">4.2.99.18</ecNumber>
    </recommendedName>
    <alternativeName>
        <fullName evidence="18">DNA-(apurinic or apyrimidinic site) lyase MutM</fullName>
    </alternativeName>
</protein>
<dbReference type="InterPro" id="IPR020629">
    <property type="entry name" value="FPG_Glyclase"/>
</dbReference>
<dbReference type="InterPro" id="IPR015886">
    <property type="entry name" value="H2TH_FPG"/>
</dbReference>
<dbReference type="GO" id="GO:0034039">
    <property type="term" value="F:8-oxo-7,8-dihydroguanine DNA N-glycosylase activity"/>
    <property type="evidence" value="ECO:0007669"/>
    <property type="project" value="TreeGrafter"/>
</dbReference>
<dbReference type="GO" id="GO:0140078">
    <property type="term" value="F:class I DNA-(apurinic or apyrimidinic site) endonuclease activity"/>
    <property type="evidence" value="ECO:0007669"/>
    <property type="project" value="UniProtKB-EC"/>
</dbReference>
<dbReference type="Gene3D" id="3.20.190.10">
    <property type="entry name" value="MutM-like, N-terminal"/>
    <property type="match status" value="1"/>
</dbReference>
<dbReference type="SMART" id="SM00898">
    <property type="entry name" value="Fapy_DNA_glyco"/>
    <property type="match status" value="1"/>
</dbReference>
<dbReference type="PROSITE" id="PS51068">
    <property type="entry name" value="FPG_CAT"/>
    <property type="match status" value="1"/>
</dbReference>
<evidence type="ECO:0000256" key="19">
    <source>
        <dbReference type="ARBA" id="ARBA00044632"/>
    </source>
</evidence>
<evidence type="ECO:0000256" key="11">
    <source>
        <dbReference type="ARBA" id="ARBA00022801"/>
    </source>
</evidence>
<dbReference type="SMART" id="SM01232">
    <property type="entry name" value="H2TH"/>
    <property type="match status" value="1"/>
</dbReference>
<dbReference type="InterPro" id="IPR000214">
    <property type="entry name" value="Znf_DNA_glyclase/AP_lyase"/>
</dbReference>
<dbReference type="InterPro" id="IPR012319">
    <property type="entry name" value="FPG_cat"/>
</dbReference>
<comment type="catalytic activity">
    <reaction evidence="19">
        <text>2'-deoxyribonucleotide-(2'-deoxyribose 5'-phosphate)-2'-deoxyribonucleotide-DNA = a 3'-end 2'-deoxyribonucleotide-(2,3-dehydro-2,3-deoxyribose 5'-phosphate)-DNA + a 5'-end 5'-phospho-2'-deoxyribonucleoside-DNA + H(+)</text>
        <dbReference type="Rhea" id="RHEA:66592"/>
        <dbReference type="Rhea" id="RHEA-COMP:13180"/>
        <dbReference type="Rhea" id="RHEA-COMP:16897"/>
        <dbReference type="Rhea" id="RHEA-COMP:17067"/>
        <dbReference type="ChEBI" id="CHEBI:15378"/>
        <dbReference type="ChEBI" id="CHEBI:136412"/>
        <dbReference type="ChEBI" id="CHEBI:157695"/>
        <dbReference type="ChEBI" id="CHEBI:167181"/>
        <dbReference type="EC" id="4.2.99.18"/>
    </reaction>
</comment>
<reference evidence="23 24" key="1">
    <citation type="submission" date="2018-12" db="EMBL/GenBank/DDBJ databases">
        <title>Rubrispira sanarue gen. nov., sp., nov., a member of the order Silvanigrellales, isolated from a brackish lake in Hamamatsu Japan.</title>
        <authorList>
            <person name="Maejima Y."/>
            <person name="Iino T."/>
            <person name="Muraguchi Y."/>
            <person name="Fukuda K."/>
            <person name="Nojiri H."/>
            <person name="Ohkuma M."/>
            <person name="Moriuchi R."/>
            <person name="Dohra H."/>
            <person name="Kimbara K."/>
            <person name="Shintani M."/>
        </authorList>
    </citation>
    <scope>NUCLEOTIDE SEQUENCE [LARGE SCALE GENOMIC DNA]</scope>
    <source>
        <strain evidence="23 24">RF1110005</strain>
    </source>
</reference>
<dbReference type="RefSeq" id="WP_130607977.1">
    <property type="nucleotide sequence ID" value="NZ_AP019368.1"/>
</dbReference>
<dbReference type="GO" id="GO:0003684">
    <property type="term" value="F:damaged DNA binding"/>
    <property type="evidence" value="ECO:0007669"/>
    <property type="project" value="InterPro"/>
</dbReference>
<dbReference type="EC" id="4.2.99.18" evidence="6"/>
<evidence type="ECO:0000259" key="22">
    <source>
        <dbReference type="PROSITE" id="PS51068"/>
    </source>
</evidence>
<dbReference type="GO" id="GO:0006284">
    <property type="term" value="P:base-excision repair"/>
    <property type="evidence" value="ECO:0007669"/>
    <property type="project" value="InterPro"/>
</dbReference>